<name>A0A5T3EK99_SALER</name>
<accession>A0A5T3EK99</accession>
<evidence type="ECO:0000313" key="2">
    <source>
        <dbReference type="EMBL" id="EAN2043304.1"/>
    </source>
</evidence>
<dbReference type="InterPro" id="IPR025153">
    <property type="entry name" value="Ead_Ea22"/>
</dbReference>
<reference evidence="2" key="1">
    <citation type="submission" date="2018-10" db="EMBL/GenBank/DDBJ databases">
        <authorList>
            <consortium name="PulseNet: The National Subtyping Network for Foodborne Disease Surveillance"/>
            <person name="Tarr C.L."/>
            <person name="Trees E."/>
            <person name="Katz L.S."/>
            <person name="Carleton-Romer H.A."/>
            <person name="Stroika S."/>
            <person name="Kucerova Z."/>
            <person name="Roache K.F."/>
            <person name="Sabol A.L."/>
            <person name="Besser J."/>
            <person name="Gerner-Smidt P."/>
        </authorList>
    </citation>
    <scope>NUCLEOTIDE SEQUENCE</scope>
    <source>
        <strain evidence="2">PNUSAS056738</strain>
    </source>
</reference>
<dbReference type="EMBL" id="AACXJM010000052">
    <property type="protein sequence ID" value="EAN2043304.1"/>
    <property type="molecule type" value="Genomic_DNA"/>
</dbReference>
<keyword evidence="1" id="KW-0175">Coiled coil</keyword>
<comment type="caution">
    <text evidence="2">The sequence shown here is derived from an EMBL/GenBank/DDBJ whole genome shotgun (WGS) entry which is preliminary data.</text>
</comment>
<protein>
    <submittedName>
        <fullName evidence="2">Ead/Ea22-like family protein</fullName>
    </submittedName>
</protein>
<gene>
    <name evidence="2" type="ORF">D9N54_21055</name>
</gene>
<organism evidence="2">
    <name type="scientific">Salmonella enterica</name>
    <name type="common">Salmonella choleraesuis</name>
    <dbReference type="NCBI Taxonomy" id="28901"/>
    <lineage>
        <taxon>Bacteria</taxon>
        <taxon>Pseudomonadati</taxon>
        <taxon>Pseudomonadota</taxon>
        <taxon>Gammaproteobacteria</taxon>
        <taxon>Enterobacterales</taxon>
        <taxon>Enterobacteriaceae</taxon>
        <taxon>Salmonella</taxon>
    </lineage>
</organism>
<evidence type="ECO:0000256" key="1">
    <source>
        <dbReference type="SAM" id="Coils"/>
    </source>
</evidence>
<dbReference type="Pfam" id="PF13935">
    <property type="entry name" value="Ead_Ea22"/>
    <property type="match status" value="1"/>
</dbReference>
<proteinExistence type="predicted"/>
<feature type="coiled-coil region" evidence="1">
    <location>
        <begin position="85"/>
        <end position="119"/>
    </location>
</feature>
<sequence>MTIDKQALREVAKKATKGPWKVFSDIDTKTFSIHTPRDKRCENVIKWGGFDCQPNAEANAEFIAAFNPKVALALLDENLQLQREKDAIEAVALALRDDMRQAREQLKVAEKRIAEQREYYEGVIADGSKRIAELEAREVSVSEIRKNKFIEKTEDELDGDHYTICKNG</sequence>
<dbReference type="AlphaFoldDB" id="A0A5T3EK99"/>